<accession>A0A931DPC5</accession>
<dbReference type="CDD" id="cd02148">
    <property type="entry name" value="RutE-like"/>
    <property type="match status" value="1"/>
</dbReference>
<dbReference type="Proteomes" id="UP000614047">
    <property type="component" value="Unassembled WGS sequence"/>
</dbReference>
<dbReference type="PANTHER" id="PTHR43543:SF1">
    <property type="entry name" value="MALONIC SEMIALDEHYDE REDUCTASE RUTE-RELATED"/>
    <property type="match status" value="1"/>
</dbReference>
<keyword evidence="8" id="KW-1185">Reference proteome</keyword>
<gene>
    <name evidence="7" type="ORF">IW256_004953</name>
</gene>
<evidence type="ECO:0000256" key="3">
    <source>
        <dbReference type="ARBA" id="ARBA00022857"/>
    </source>
</evidence>
<sequence length="215" mass="23453">MATLPSDPQAPTGRTPADADGEVLDETARDLLFREARTANSFTAEPVTDEQVREIYELVKWGPTAMNSQPLRLVAVRSPEARARLVPLMAEGNRAKTASAPLTLIVTADTDFHEHLPATFPHKRDARESLAAHPGRERIARFNASIQLGYLILGVRAIGLAAGPMAGFDAEGVKKEFLADGNQQPVAVVNIGRPGPDAWFPRNPRLEYEQVVRTI</sequence>
<reference evidence="7" key="1">
    <citation type="submission" date="2020-11" db="EMBL/GenBank/DDBJ databases">
        <title>Sequencing the genomes of 1000 actinobacteria strains.</title>
        <authorList>
            <person name="Klenk H.-P."/>
        </authorList>
    </citation>
    <scope>NUCLEOTIDE SEQUENCE</scope>
    <source>
        <strain evidence="7">DSM 43175</strain>
    </source>
</reference>
<dbReference type="Gene3D" id="3.40.109.10">
    <property type="entry name" value="NADH Oxidase"/>
    <property type="match status" value="1"/>
</dbReference>
<dbReference type="PANTHER" id="PTHR43543">
    <property type="entry name" value="MALONIC SEMIALDEHYDE REDUCTASE RUTE-RELATED"/>
    <property type="match status" value="1"/>
</dbReference>
<dbReference type="EC" id="1.1.1.-" evidence="7"/>
<evidence type="ECO:0000259" key="6">
    <source>
        <dbReference type="Pfam" id="PF00881"/>
    </source>
</evidence>
<evidence type="ECO:0000256" key="5">
    <source>
        <dbReference type="SAM" id="MobiDB-lite"/>
    </source>
</evidence>
<feature type="domain" description="Nitroreductase" evidence="6">
    <location>
        <begin position="37"/>
        <end position="193"/>
    </location>
</feature>
<dbReference type="GO" id="GO:0016491">
    <property type="term" value="F:oxidoreductase activity"/>
    <property type="evidence" value="ECO:0007669"/>
    <property type="project" value="UniProtKB-KW"/>
</dbReference>
<keyword evidence="1" id="KW-0285">Flavoprotein</keyword>
<dbReference type="EMBL" id="JADOUA010000001">
    <property type="protein sequence ID" value="MBG6090840.1"/>
    <property type="molecule type" value="Genomic_DNA"/>
</dbReference>
<keyword evidence="4 7" id="KW-0560">Oxidoreductase</keyword>
<evidence type="ECO:0000313" key="7">
    <source>
        <dbReference type="EMBL" id="MBG6090840.1"/>
    </source>
</evidence>
<dbReference type="InterPro" id="IPR029479">
    <property type="entry name" value="Nitroreductase"/>
</dbReference>
<keyword evidence="3" id="KW-0521">NADP</keyword>
<proteinExistence type="predicted"/>
<feature type="region of interest" description="Disordered" evidence="5">
    <location>
        <begin position="1"/>
        <end position="23"/>
    </location>
</feature>
<name>A0A931DPC5_9ACTN</name>
<evidence type="ECO:0000256" key="1">
    <source>
        <dbReference type="ARBA" id="ARBA00022630"/>
    </source>
</evidence>
<dbReference type="Pfam" id="PF00881">
    <property type="entry name" value="Nitroreductase"/>
    <property type="match status" value="1"/>
</dbReference>
<organism evidence="7 8">
    <name type="scientific">Actinomadura viridis</name>
    <dbReference type="NCBI Taxonomy" id="58110"/>
    <lineage>
        <taxon>Bacteria</taxon>
        <taxon>Bacillati</taxon>
        <taxon>Actinomycetota</taxon>
        <taxon>Actinomycetes</taxon>
        <taxon>Streptosporangiales</taxon>
        <taxon>Thermomonosporaceae</taxon>
        <taxon>Actinomadura</taxon>
    </lineage>
</organism>
<protein>
    <submittedName>
        <fullName evidence="7">3-hydroxypropanoate dehydrogenase</fullName>
        <ecNumber evidence="7">1.1.1.-</ecNumber>
    </submittedName>
</protein>
<dbReference type="NCBIfam" id="NF003768">
    <property type="entry name" value="PRK05365.1"/>
    <property type="match status" value="1"/>
</dbReference>
<dbReference type="InterPro" id="IPR050461">
    <property type="entry name" value="Nitroreductase_HadB/RutE"/>
</dbReference>
<dbReference type="RefSeq" id="WP_197013248.1">
    <property type="nucleotide sequence ID" value="NZ_BAABES010000001.1"/>
</dbReference>
<evidence type="ECO:0000313" key="8">
    <source>
        <dbReference type="Proteomes" id="UP000614047"/>
    </source>
</evidence>
<evidence type="ECO:0000256" key="4">
    <source>
        <dbReference type="ARBA" id="ARBA00023002"/>
    </source>
</evidence>
<dbReference type="InterPro" id="IPR000415">
    <property type="entry name" value="Nitroreductase-like"/>
</dbReference>
<keyword evidence="2" id="KW-0288">FMN</keyword>
<dbReference type="AlphaFoldDB" id="A0A931DPC5"/>
<evidence type="ECO:0000256" key="2">
    <source>
        <dbReference type="ARBA" id="ARBA00022643"/>
    </source>
</evidence>
<dbReference type="SUPFAM" id="SSF55469">
    <property type="entry name" value="FMN-dependent nitroreductase-like"/>
    <property type="match status" value="1"/>
</dbReference>
<comment type="caution">
    <text evidence="7">The sequence shown here is derived from an EMBL/GenBank/DDBJ whole genome shotgun (WGS) entry which is preliminary data.</text>
</comment>
<dbReference type="InterPro" id="IPR023936">
    <property type="entry name" value="RutE-like"/>
</dbReference>